<feature type="signal peptide" evidence="1">
    <location>
        <begin position="1"/>
        <end position="26"/>
    </location>
</feature>
<dbReference type="EMBL" id="JAUBDH010000004">
    <property type="protein sequence ID" value="MDW0110060.1"/>
    <property type="molecule type" value="Genomic_DNA"/>
</dbReference>
<keyword evidence="1" id="KW-0732">Signal</keyword>
<comment type="caution">
    <text evidence="2">The sequence shown here is derived from an EMBL/GenBank/DDBJ whole genome shotgun (WGS) entry which is preliminary data.</text>
</comment>
<dbReference type="RefSeq" id="WP_317935599.1">
    <property type="nucleotide sequence ID" value="NZ_JAUBDH010000004.1"/>
</dbReference>
<feature type="chain" id="PRO_5046708016" evidence="1">
    <location>
        <begin position="27"/>
        <end position="219"/>
    </location>
</feature>
<organism evidence="2 3">
    <name type="scientific">Sporosarcina aquimarina</name>
    <dbReference type="NCBI Taxonomy" id="114975"/>
    <lineage>
        <taxon>Bacteria</taxon>
        <taxon>Bacillati</taxon>
        <taxon>Bacillota</taxon>
        <taxon>Bacilli</taxon>
        <taxon>Bacillales</taxon>
        <taxon>Caryophanaceae</taxon>
        <taxon>Sporosarcina</taxon>
    </lineage>
</organism>
<sequence length="219" mass="24512">MKKRNFISLLTAVFLFGLLQPNISYANSKDETKLKENPVQVSITNDQTGETTFLDPIVTEITKPFSVNSDKNSVDSENNSVEGYEVFIPLEFLNPSDIKPFVQEGKDKKENGVTAKIFVDYVLNASGTQIRLDSVWGSWTPDSMYVVTNRKVNAHSSTYWGYKLSKTPAYNTFFYNTGFNYNTRVLGDGGPRAWSSAKVHVTGMEGSTHTITVDFNFAN</sequence>
<name>A0ABU4FZB1_9BACL</name>
<evidence type="ECO:0000256" key="1">
    <source>
        <dbReference type="SAM" id="SignalP"/>
    </source>
</evidence>
<accession>A0ABU4FZB1</accession>
<reference evidence="2 3" key="1">
    <citation type="submission" date="2023-06" db="EMBL/GenBank/DDBJ databases">
        <title>Sporosarcina sp. nov., isolated from Korean traditional fermented seafood 'Jeotgal'.</title>
        <authorList>
            <person name="Yang A.-I."/>
            <person name="Shin N.-R."/>
        </authorList>
    </citation>
    <scope>NUCLEOTIDE SEQUENCE [LARGE SCALE GENOMIC DNA]</scope>
    <source>
        <strain evidence="2 3">KCTC3840</strain>
    </source>
</reference>
<keyword evidence="3" id="KW-1185">Reference proteome</keyword>
<gene>
    <name evidence="2" type="ORF">QT716_08315</name>
</gene>
<protein>
    <submittedName>
        <fullName evidence="2">Uncharacterized protein</fullName>
    </submittedName>
</protein>
<proteinExistence type="predicted"/>
<evidence type="ECO:0000313" key="3">
    <source>
        <dbReference type="Proteomes" id="UP001280629"/>
    </source>
</evidence>
<dbReference type="Proteomes" id="UP001280629">
    <property type="component" value="Unassembled WGS sequence"/>
</dbReference>
<evidence type="ECO:0000313" key="2">
    <source>
        <dbReference type="EMBL" id="MDW0110060.1"/>
    </source>
</evidence>